<dbReference type="PDB" id="7CI2">
    <property type="method" value="X-ray"/>
    <property type="resolution" value="2.80 A"/>
    <property type="chains" value="A/B=1-323"/>
</dbReference>
<dbReference type="CDD" id="cd22987">
    <property type="entry name" value="AcrVA2-like"/>
    <property type="match status" value="1"/>
</dbReference>
<evidence type="ECO:0007829" key="4">
    <source>
        <dbReference type="PDB" id="7CI2"/>
    </source>
</evidence>
<evidence type="ECO:0000313" key="1">
    <source>
        <dbReference type="PDB" id="7CI1"/>
    </source>
</evidence>
<keyword evidence="3 4" id="KW-0002">3D-structure</keyword>
<organism evidence="1">
    <name type="scientific">Moraxella bovoculi</name>
    <dbReference type="NCBI Taxonomy" id="386891"/>
    <lineage>
        <taxon>Bacteria</taxon>
        <taxon>Pseudomonadati</taxon>
        <taxon>Pseudomonadota</taxon>
        <taxon>Gammaproteobacteria</taxon>
        <taxon>Moraxellales</taxon>
        <taxon>Moraxellaceae</taxon>
        <taxon>Moraxella</taxon>
    </lineage>
</organism>
<dbReference type="SMR" id="A0A7M4DUH0"/>
<dbReference type="PDB" id="7CI1">
    <property type="method" value="X-ray"/>
    <property type="resolution" value="2.30 A"/>
    <property type="chains" value="A/B=1-323"/>
</dbReference>
<evidence type="ECO:0007829" key="3">
    <source>
        <dbReference type="PDB" id="7CI1"/>
    </source>
</evidence>
<sequence>SMHHTIARMNAFNKAFANAKDCYKKMQAWHLLNKPKHAFFPMQNTPALDNGLAALYELRGGKEDAHILSILSRLYLYGAWRNTLGIYQLDEEIIKDCKELPDDTPTSIFLNLPDWCVYVDISSAQIATFDDGVAKHIKGFWAIYDIVEMNGINHDVLDFVVDTDTDDNVYVPQPFILSSGQSVAEVLDYGASLFDDDTSNTLIKGLLPYLLWLCVAEPDITYKGLPVSREELTRPKHSINKKTGAFVTPSEPFIYQIGERLGSEVRRYQSIIDGEQKRNRPHTKRPHIRRGHWHGYWQGTGQAKEFRVRWQPAVFVNSGRVSS</sequence>
<accession>A0A7M4DUH0</accession>
<reference evidence="3 4" key="1">
    <citation type="journal article" date="2021" name="Sheng Wu Hua Xue Yu Sheng Wu Wu Li Jin Zhan">
        <title>Structural Study on Anti-CRISPR Protein AcrVA2.</title>
        <authorList>
            <person name="Chen P."/>
            <person name="Sun W."/>
            <person name="Cheng Z."/>
            <person name="Yang J."/>
            <person name="Wang M."/>
            <person name="Wang J."/>
            <person name="Chen H."/>
            <person name="Liu L."/>
            <person name="Wang Y."/>
        </authorList>
    </citation>
    <scope>X-RAY CRYSTALLOGRAPHY (2.30 ANGSTROMS)</scope>
</reference>
<dbReference type="Pfam" id="PF26125">
    <property type="entry name" value="AcrVA2-like"/>
    <property type="match status" value="1"/>
</dbReference>
<evidence type="ECO:0000313" key="2">
    <source>
        <dbReference type="PDB" id="7CI2"/>
    </source>
</evidence>
<name>A0A7M4DUH0_9GAMM</name>
<protein>
    <submittedName>
        <fullName evidence="1 2">AcrVA2</fullName>
    </submittedName>
</protein>
<dbReference type="AlphaFoldDB" id="A0A7M4DUH0"/>
<dbReference type="InterPro" id="IPR058915">
    <property type="entry name" value="AcrVA2-like"/>
</dbReference>
<proteinExistence type="evidence at protein level"/>